<dbReference type="Proteomes" id="UP001205105">
    <property type="component" value="Unassembled WGS sequence"/>
</dbReference>
<proteinExistence type="predicted"/>
<evidence type="ECO:0000313" key="2">
    <source>
        <dbReference type="EMBL" id="KAI7844085.1"/>
    </source>
</evidence>
<dbReference type="AlphaFoldDB" id="A0AAD5H855"/>
<protein>
    <submittedName>
        <fullName evidence="2">Uncharacterized protein</fullName>
    </submittedName>
</protein>
<keyword evidence="1" id="KW-0472">Membrane</keyword>
<name>A0AAD5H855_9CHLO</name>
<keyword evidence="1" id="KW-1133">Transmembrane helix</keyword>
<organism evidence="2 3">
    <name type="scientific">Chlorella ohadii</name>
    <dbReference type="NCBI Taxonomy" id="2649997"/>
    <lineage>
        <taxon>Eukaryota</taxon>
        <taxon>Viridiplantae</taxon>
        <taxon>Chlorophyta</taxon>
        <taxon>core chlorophytes</taxon>
        <taxon>Trebouxiophyceae</taxon>
        <taxon>Chlorellales</taxon>
        <taxon>Chlorellaceae</taxon>
        <taxon>Chlorella clade</taxon>
        <taxon>Chlorella</taxon>
    </lineage>
</organism>
<gene>
    <name evidence="2" type="ORF">COHA_002226</name>
</gene>
<accession>A0AAD5H855</accession>
<feature type="transmembrane region" description="Helical" evidence="1">
    <location>
        <begin position="93"/>
        <end position="112"/>
    </location>
</feature>
<feature type="transmembrane region" description="Helical" evidence="1">
    <location>
        <begin position="67"/>
        <end position="86"/>
    </location>
</feature>
<evidence type="ECO:0000313" key="3">
    <source>
        <dbReference type="Proteomes" id="UP001205105"/>
    </source>
</evidence>
<keyword evidence="1" id="KW-0812">Transmembrane</keyword>
<sequence length="394" mass="45025">MGQKGPPTSWKEPSTNVEREANIDFAKTGLPVELPCDAPSYVVQKVESPDMSTISALCVKSPVLVDFLKVFFAIFSGLLAMYAAVFRADVRDATLLTLFAMAYPILMMFLLLTRSNDLSLKKECYYLLLKYKCLMDWNNWVWWKSDEQDGYVIWWPHHCFFFWFWLITTVAQIVYASKNNSAYTEEGCPKKAGWIVVLIVLLQVVVLFMQFLAMLKVEEGGIITLNKFLENKQGKLVAKDAEKYIDSRAHPEGLLHDRPIVIVPENYIRNWAVTRFWQLPWTAQLLVGGKPKTLSDGPEAEEHKCKLDAWQTMVKGDLLALRSLQEPGWAGVEVPGLFAWVFNRLWGYSLVCVLCVHPDFTHMQPALRSLMTVNTWKFIASMGEQEEGLLARHA</sequence>
<feature type="transmembrane region" description="Helical" evidence="1">
    <location>
        <begin position="152"/>
        <end position="175"/>
    </location>
</feature>
<evidence type="ECO:0000256" key="1">
    <source>
        <dbReference type="SAM" id="Phobius"/>
    </source>
</evidence>
<reference evidence="2" key="1">
    <citation type="submission" date="2020-11" db="EMBL/GenBank/DDBJ databases">
        <title>Chlorella ohadii genome sequencing and assembly.</title>
        <authorList>
            <person name="Murik O."/>
            <person name="Treves H."/>
            <person name="Kedem I."/>
            <person name="Shotland Y."/>
            <person name="Kaplan A."/>
        </authorList>
    </citation>
    <scope>NUCLEOTIDE SEQUENCE</scope>
    <source>
        <strain evidence="2">1</strain>
    </source>
</reference>
<feature type="transmembrane region" description="Helical" evidence="1">
    <location>
        <begin position="195"/>
        <end position="215"/>
    </location>
</feature>
<comment type="caution">
    <text evidence="2">The sequence shown here is derived from an EMBL/GenBank/DDBJ whole genome shotgun (WGS) entry which is preliminary data.</text>
</comment>
<keyword evidence="3" id="KW-1185">Reference proteome</keyword>
<dbReference type="EMBL" id="JADXDR010000033">
    <property type="protein sequence ID" value="KAI7844085.1"/>
    <property type="molecule type" value="Genomic_DNA"/>
</dbReference>